<gene>
    <name evidence="3" type="ordered locus">Fleli_2959</name>
</gene>
<dbReference type="eggNOG" id="COG0457">
    <property type="taxonomic scope" value="Bacteria"/>
</dbReference>
<dbReference type="KEGG" id="fli:Fleli_2959"/>
<feature type="domain" description="MoxR-vWA-beta-propeller ternary system" evidence="2">
    <location>
        <begin position="2"/>
        <end position="196"/>
    </location>
</feature>
<sequence>MQLQFKPTEKNNFPLQAVLIKGNSIQKWIFEIDAMQIIVEKIYPILDYSKKEENRGFFGCLVVFEGEQHEFYNFDKIDKSKLNKEKFRANQLFQCANLVLFLPDNTTFFPIMNGIEMESLFGRNPHLFYPNFNSESNLIELSDYINLKDLLKTGMPKTDFQNSFKPKKPAKSVYIPKEIRAFQVKPIKAEDYLKHLEETIFQKNKDAEQKEKDFFSNKPLSFWEKEKLNLLKKAYGERKNIKKDENGNPILEDSNILHALGKLKGFFSKESDQEFINNLYKEYEDLEKRNQSKIDKLMELFETNPQEALKYAIPTDSEGTSRGTKEGEFNLDKRWNNSDFNNFFGISNNRGSGSAPLADNTFHLLQQKYRQTAKELTEKGDFKKAAFIHLKLLKEHYTAASLLEQGKFYQDAAMIYLQGNNKENAAECYEKGNMIKESIELYKELNRDEKVGDLYSLINKKKEAHFYYQKVVESHKENKKYVSAALLYRNKMNKPMSGQEVLMEGWENQIDAFNCLNNYFVNLRNDTDDDEIIKDKLDSIYRNSRFQVIYKPFLDVLKHEYKKEQSENLTHYIREIAYKIISKTINEDKNMAENLKFFNPNDKMIEKEASCYRAKR</sequence>
<dbReference type="Proteomes" id="UP000006054">
    <property type="component" value="Chromosome"/>
</dbReference>
<accession>I4AMW9</accession>
<dbReference type="PATRIC" id="fig|880071.3.peg.2953"/>
<keyword evidence="1" id="KW-0175">Coiled coil</keyword>
<reference evidence="4" key="1">
    <citation type="submission" date="2012-06" db="EMBL/GenBank/DDBJ databases">
        <title>The complete genome of Flexibacter litoralis DSM 6794.</title>
        <authorList>
            <person name="Lucas S."/>
            <person name="Copeland A."/>
            <person name="Lapidus A."/>
            <person name="Glavina del Rio T."/>
            <person name="Dalin E."/>
            <person name="Tice H."/>
            <person name="Bruce D."/>
            <person name="Goodwin L."/>
            <person name="Pitluck S."/>
            <person name="Peters L."/>
            <person name="Ovchinnikova G."/>
            <person name="Lu M."/>
            <person name="Kyrpides N."/>
            <person name="Mavromatis K."/>
            <person name="Ivanova N."/>
            <person name="Brettin T."/>
            <person name="Detter J.C."/>
            <person name="Han C."/>
            <person name="Larimer F."/>
            <person name="Land M."/>
            <person name="Hauser L."/>
            <person name="Markowitz V."/>
            <person name="Cheng J.-F."/>
            <person name="Hugenholtz P."/>
            <person name="Woyke T."/>
            <person name="Wu D."/>
            <person name="Spring S."/>
            <person name="Lang E."/>
            <person name="Kopitz M."/>
            <person name="Brambilla E."/>
            <person name="Klenk H.-P."/>
            <person name="Eisen J.A."/>
        </authorList>
    </citation>
    <scope>NUCLEOTIDE SEQUENCE [LARGE SCALE GENOMIC DNA]</scope>
    <source>
        <strain evidence="4">ATCC 23117 / DSM 6794 / NBRC 15988 / NCIMB 1366 / Sio-4</strain>
    </source>
</reference>
<dbReference type="InterPro" id="IPR011990">
    <property type="entry name" value="TPR-like_helical_dom_sf"/>
</dbReference>
<dbReference type="Gene3D" id="1.25.40.10">
    <property type="entry name" value="Tetratricopeptide repeat domain"/>
    <property type="match status" value="1"/>
</dbReference>
<evidence type="ECO:0000313" key="4">
    <source>
        <dbReference type="Proteomes" id="UP000006054"/>
    </source>
</evidence>
<protein>
    <recommendedName>
        <fullName evidence="2">MoxR-vWA-beta-propeller ternary system domain-containing protein</fullName>
    </recommendedName>
</protein>
<dbReference type="AlphaFoldDB" id="I4AMW9"/>
<dbReference type="SUPFAM" id="SSF48452">
    <property type="entry name" value="TPR-like"/>
    <property type="match status" value="1"/>
</dbReference>
<dbReference type="OrthoDB" id="1235043at2"/>
<dbReference type="EMBL" id="CP003345">
    <property type="protein sequence ID" value="AFM05304.1"/>
    <property type="molecule type" value="Genomic_DNA"/>
</dbReference>
<name>I4AMW9_BERLS</name>
<dbReference type="InterPro" id="IPR045551">
    <property type="entry name" value="bpX3"/>
</dbReference>
<keyword evidence="4" id="KW-1185">Reference proteome</keyword>
<evidence type="ECO:0000256" key="1">
    <source>
        <dbReference type="SAM" id="Coils"/>
    </source>
</evidence>
<organism evidence="3 4">
    <name type="scientific">Bernardetia litoralis (strain ATCC 23117 / DSM 6794 / NBRC 15988 / NCIMB 1366 / Fx l1 / Sio-4)</name>
    <name type="common">Flexibacter litoralis</name>
    <dbReference type="NCBI Taxonomy" id="880071"/>
    <lineage>
        <taxon>Bacteria</taxon>
        <taxon>Pseudomonadati</taxon>
        <taxon>Bacteroidota</taxon>
        <taxon>Cytophagia</taxon>
        <taxon>Cytophagales</taxon>
        <taxon>Bernardetiaceae</taxon>
        <taxon>Bernardetia</taxon>
    </lineage>
</organism>
<dbReference type="HOGENOM" id="CLU_443287_0_0_10"/>
<feature type="coiled-coil region" evidence="1">
    <location>
        <begin position="269"/>
        <end position="303"/>
    </location>
</feature>
<evidence type="ECO:0000313" key="3">
    <source>
        <dbReference type="EMBL" id="AFM05304.1"/>
    </source>
</evidence>
<evidence type="ECO:0000259" key="2">
    <source>
        <dbReference type="Pfam" id="PF19919"/>
    </source>
</evidence>
<dbReference type="Pfam" id="PF19919">
    <property type="entry name" value="bpX3"/>
    <property type="match status" value="1"/>
</dbReference>
<dbReference type="RefSeq" id="WP_014798738.1">
    <property type="nucleotide sequence ID" value="NC_018018.1"/>
</dbReference>
<proteinExistence type="predicted"/>